<evidence type="ECO:0008006" key="9">
    <source>
        <dbReference type="Google" id="ProtNLM"/>
    </source>
</evidence>
<dbReference type="PANTHER" id="PTHR36460:SF1">
    <property type="entry name" value="UPF0132 DOMAIN PROTEIN (AFU_ORTHOLOGUE AFUA_3G10255)"/>
    <property type="match status" value="1"/>
</dbReference>
<feature type="transmembrane region" description="Helical" evidence="6">
    <location>
        <begin position="106"/>
        <end position="124"/>
    </location>
</feature>
<dbReference type="InterPro" id="IPR019109">
    <property type="entry name" value="MamF_MmsF"/>
</dbReference>
<dbReference type="EMBL" id="BNJK01000001">
    <property type="protein sequence ID" value="GHO92448.1"/>
    <property type="molecule type" value="Genomic_DNA"/>
</dbReference>
<dbReference type="Proteomes" id="UP000597444">
    <property type="component" value="Unassembled WGS sequence"/>
</dbReference>
<dbReference type="GO" id="GO:0016020">
    <property type="term" value="C:membrane"/>
    <property type="evidence" value="ECO:0007669"/>
    <property type="project" value="UniProtKB-SubCell"/>
</dbReference>
<evidence type="ECO:0000313" key="8">
    <source>
        <dbReference type="Proteomes" id="UP000597444"/>
    </source>
</evidence>
<evidence type="ECO:0000256" key="1">
    <source>
        <dbReference type="ARBA" id="ARBA00004141"/>
    </source>
</evidence>
<evidence type="ECO:0000313" key="7">
    <source>
        <dbReference type="EMBL" id="GHO92448.1"/>
    </source>
</evidence>
<comment type="subcellular location">
    <subcellularLocation>
        <location evidence="1">Membrane</location>
        <topology evidence="1">Multi-pass membrane protein</topology>
    </subcellularLocation>
</comment>
<feature type="transmembrane region" description="Helical" evidence="6">
    <location>
        <begin position="131"/>
        <end position="151"/>
    </location>
</feature>
<gene>
    <name evidence="7" type="ORF">KSF_024960</name>
</gene>
<keyword evidence="4 6" id="KW-0472">Membrane</keyword>
<reference evidence="7" key="1">
    <citation type="submission" date="2020-10" db="EMBL/GenBank/DDBJ databases">
        <title>Taxonomic study of unclassified bacteria belonging to the class Ktedonobacteria.</title>
        <authorList>
            <person name="Yabe S."/>
            <person name="Wang C.M."/>
            <person name="Zheng Y."/>
            <person name="Sakai Y."/>
            <person name="Cavaletti L."/>
            <person name="Monciardini P."/>
            <person name="Donadio S."/>
        </authorList>
    </citation>
    <scope>NUCLEOTIDE SEQUENCE</scope>
    <source>
        <strain evidence="7">ID150040</strain>
    </source>
</reference>
<sequence length="203" mass="23185">MEQRPESDQNPYGEYRGQPPQQPSTPYGADEMPQSTYPHDGPGSSSAYDPYGSTNQQQQYGQQQQQNQYGQQQQQYQYQYQAPFFGQPGDVGPLERTSLGLKARTAGVLSYLATWITGIIFILIERENRFVRFHAMQSILFFGGLSIIEWIVGNVYILHPLSWGLGIVQFVCWIFLMVKAGQGKYYKLPLVGDYAERFANQFK</sequence>
<comment type="caution">
    <text evidence="7">The sequence shown here is derived from an EMBL/GenBank/DDBJ whole genome shotgun (WGS) entry which is preliminary data.</text>
</comment>
<evidence type="ECO:0000256" key="4">
    <source>
        <dbReference type="ARBA" id="ARBA00023136"/>
    </source>
</evidence>
<evidence type="ECO:0000256" key="3">
    <source>
        <dbReference type="ARBA" id="ARBA00022989"/>
    </source>
</evidence>
<feature type="compositionally biased region" description="Low complexity" evidence="5">
    <location>
        <begin position="55"/>
        <end position="72"/>
    </location>
</feature>
<dbReference type="RefSeq" id="WP_220203280.1">
    <property type="nucleotide sequence ID" value="NZ_BNJK01000001.1"/>
</dbReference>
<keyword evidence="3 6" id="KW-1133">Transmembrane helix</keyword>
<feature type="region of interest" description="Disordered" evidence="5">
    <location>
        <begin position="1"/>
        <end position="72"/>
    </location>
</feature>
<keyword evidence="8" id="KW-1185">Reference proteome</keyword>
<protein>
    <recommendedName>
        <fullName evidence="9">DUF4870 domain-containing protein</fullName>
    </recommendedName>
</protein>
<dbReference type="Pfam" id="PF09685">
    <property type="entry name" value="MamF_MmsF"/>
    <property type="match status" value="1"/>
</dbReference>
<feature type="transmembrane region" description="Helical" evidence="6">
    <location>
        <begin position="157"/>
        <end position="178"/>
    </location>
</feature>
<dbReference type="PANTHER" id="PTHR36460">
    <property type="entry name" value="UPF0132 DOMAIN PROTEIN (AFU_ORTHOLOGUE AFUA_3G10255)"/>
    <property type="match status" value="1"/>
</dbReference>
<feature type="compositionally biased region" description="Polar residues" evidence="5">
    <location>
        <begin position="33"/>
        <end position="47"/>
    </location>
</feature>
<keyword evidence="2 6" id="KW-0812">Transmembrane</keyword>
<evidence type="ECO:0000256" key="2">
    <source>
        <dbReference type="ARBA" id="ARBA00022692"/>
    </source>
</evidence>
<evidence type="ECO:0000256" key="5">
    <source>
        <dbReference type="SAM" id="MobiDB-lite"/>
    </source>
</evidence>
<dbReference type="AlphaFoldDB" id="A0A8J3IF66"/>
<name>A0A8J3IF66_9CHLR</name>
<organism evidence="7 8">
    <name type="scientific">Reticulibacter mediterranei</name>
    <dbReference type="NCBI Taxonomy" id="2778369"/>
    <lineage>
        <taxon>Bacteria</taxon>
        <taxon>Bacillati</taxon>
        <taxon>Chloroflexota</taxon>
        <taxon>Ktedonobacteria</taxon>
        <taxon>Ktedonobacterales</taxon>
        <taxon>Reticulibacteraceae</taxon>
        <taxon>Reticulibacter</taxon>
    </lineage>
</organism>
<proteinExistence type="predicted"/>
<evidence type="ECO:0000256" key="6">
    <source>
        <dbReference type="SAM" id="Phobius"/>
    </source>
</evidence>
<accession>A0A8J3IF66</accession>